<dbReference type="InterPro" id="IPR001967">
    <property type="entry name" value="Peptidase_S11_N"/>
</dbReference>
<evidence type="ECO:0000256" key="1">
    <source>
        <dbReference type="ARBA" id="ARBA00007164"/>
    </source>
</evidence>
<feature type="transmembrane region" description="Helical" evidence="10">
    <location>
        <begin position="396"/>
        <end position="417"/>
    </location>
</feature>
<reference evidence="12 13" key="1">
    <citation type="submission" date="2018-06" db="EMBL/GenBank/DDBJ databases">
        <title>Paenibacillus montanisoli sp. nov., isolated from mountain area soil.</title>
        <authorList>
            <person name="Wu M."/>
        </authorList>
    </citation>
    <scope>NUCLEOTIDE SEQUENCE [LARGE SCALE GENOMIC DNA]</scope>
    <source>
        <strain evidence="12 13">RA17</strain>
    </source>
</reference>
<keyword evidence="12" id="KW-0121">Carboxypeptidase</keyword>
<keyword evidence="10" id="KW-1133">Transmembrane helix</keyword>
<keyword evidence="4" id="KW-0133">Cell shape</keyword>
<keyword evidence="13" id="KW-1185">Reference proteome</keyword>
<keyword evidence="3" id="KW-0378">Hydrolase</keyword>
<dbReference type="PRINTS" id="PR00725">
    <property type="entry name" value="DADACBPTASE1"/>
</dbReference>
<keyword evidence="10" id="KW-0812">Transmembrane</keyword>
<accession>A0A328UBQ3</accession>
<dbReference type="PANTHER" id="PTHR21581">
    <property type="entry name" value="D-ALANYL-D-ALANINE CARBOXYPEPTIDASE"/>
    <property type="match status" value="1"/>
</dbReference>
<dbReference type="PANTHER" id="PTHR21581:SF6">
    <property type="entry name" value="TRAFFICKING PROTEIN PARTICLE COMPLEX SUBUNIT 12"/>
    <property type="match status" value="1"/>
</dbReference>
<proteinExistence type="inferred from homology"/>
<evidence type="ECO:0000256" key="5">
    <source>
        <dbReference type="ARBA" id="ARBA00022984"/>
    </source>
</evidence>
<gene>
    <name evidence="12" type="ORF">DL346_07885</name>
</gene>
<evidence type="ECO:0000256" key="3">
    <source>
        <dbReference type="ARBA" id="ARBA00022801"/>
    </source>
</evidence>
<organism evidence="12 13">
    <name type="scientific">Paenibacillus montanisoli</name>
    <dbReference type="NCBI Taxonomy" id="2081970"/>
    <lineage>
        <taxon>Bacteria</taxon>
        <taxon>Bacillati</taxon>
        <taxon>Bacillota</taxon>
        <taxon>Bacilli</taxon>
        <taxon>Bacillales</taxon>
        <taxon>Paenibacillaceae</taxon>
        <taxon>Paenibacillus</taxon>
    </lineage>
</organism>
<dbReference type="Pfam" id="PF00768">
    <property type="entry name" value="Peptidase_S11"/>
    <property type="match status" value="1"/>
</dbReference>
<protein>
    <submittedName>
        <fullName evidence="12">D-alanyl-D-alanine carboxypeptidase</fullName>
    </submittedName>
</protein>
<name>A0A328UBQ3_9BACL</name>
<feature type="active site" description="Acyl-ester intermediate" evidence="7">
    <location>
        <position position="78"/>
    </location>
</feature>
<keyword evidence="5" id="KW-0573">Peptidoglycan synthesis</keyword>
<evidence type="ECO:0000256" key="2">
    <source>
        <dbReference type="ARBA" id="ARBA00022729"/>
    </source>
</evidence>
<keyword evidence="12" id="KW-0645">Protease</keyword>
<dbReference type="AlphaFoldDB" id="A0A328UBQ3"/>
<keyword evidence="10" id="KW-0472">Membrane</keyword>
<evidence type="ECO:0000256" key="6">
    <source>
        <dbReference type="ARBA" id="ARBA00023316"/>
    </source>
</evidence>
<comment type="similarity">
    <text evidence="1 9">Belongs to the peptidase S11 family.</text>
</comment>
<feature type="binding site" evidence="8">
    <location>
        <position position="240"/>
    </location>
    <ligand>
        <name>substrate</name>
    </ligand>
</feature>
<evidence type="ECO:0000313" key="12">
    <source>
        <dbReference type="EMBL" id="RAP78335.1"/>
    </source>
</evidence>
<dbReference type="EMBL" id="QLUW01000001">
    <property type="protein sequence ID" value="RAP78335.1"/>
    <property type="molecule type" value="Genomic_DNA"/>
</dbReference>
<feature type="active site" description="Proton acceptor" evidence="7">
    <location>
        <position position="81"/>
    </location>
</feature>
<dbReference type="Proteomes" id="UP000249260">
    <property type="component" value="Unassembled WGS sequence"/>
</dbReference>
<dbReference type="GO" id="GO:0009002">
    <property type="term" value="F:serine-type D-Ala-D-Ala carboxypeptidase activity"/>
    <property type="evidence" value="ECO:0007669"/>
    <property type="project" value="InterPro"/>
</dbReference>
<dbReference type="GO" id="GO:0006508">
    <property type="term" value="P:proteolysis"/>
    <property type="evidence" value="ECO:0007669"/>
    <property type="project" value="InterPro"/>
</dbReference>
<dbReference type="GO" id="GO:0009252">
    <property type="term" value="P:peptidoglycan biosynthetic process"/>
    <property type="evidence" value="ECO:0007669"/>
    <property type="project" value="UniProtKB-KW"/>
</dbReference>
<dbReference type="Gene3D" id="3.40.710.10">
    <property type="entry name" value="DD-peptidase/beta-lactamase superfamily"/>
    <property type="match status" value="1"/>
</dbReference>
<feature type="active site" evidence="7">
    <location>
        <position position="134"/>
    </location>
</feature>
<dbReference type="OrthoDB" id="9791132at2"/>
<dbReference type="GO" id="GO:0008360">
    <property type="term" value="P:regulation of cell shape"/>
    <property type="evidence" value="ECO:0007669"/>
    <property type="project" value="UniProtKB-KW"/>
</dbReference>
<evidence type="ECO:0000256" key="10">
    <source>
        <dbReference type="SAM" id="Phobius"/>
    </source>
</evidence>
<evidence type="ECO:0000313" key="13">
    <source>
        <dbReference type="Proteomes" id="UP000249260"/>
    </source>
</evidence>
<comment type="caution">
    <text evidence="12">The sequence shown here is derived from an EMBL/GenBank/DDBJ whole genome shotgun (WGS) entry which is preliminary data.</text>
</comment>
<dbReference type="GO" id="GO:0071555">
    <property type="term" value="P:cell wall organization"/>
    <property type="evidence" value="ECO:0007669"/>
    <property type="project" value="UniProtKB-KW"/>
</dbReference>
<evidence type="ECO:0000256" key="4">
    <source>
        <dbReference type="ARBA" id="ARBA00022960"/>
    </source>
</evidence>
<keyword evidence="6" id="KW-0961">Cell wall biogenesis/degradation</keyword>
<sequence length="428" mass="46821">MIGIRRSSQSMIAHRISRLGASLLLLLINVFCFASPVIAAEEEQDQLKLASESAILMDARTGIVLVQKNAEKQQFPASITKIVTGIVAIENESVLSNVVTVSKEARREDGTRIYLAEGEQVTLDKLLFGMLMNSGNDAATAIAEYIDGSKAKFAERMNAFVKEKAGAEHTNFVNPSGLPDKAQVTTALDMARISRYAMQNETFRKIVATKKMPWVGQEWTSSLINHNQLLKDYDGATGIKNGYTEASGFTLVGSAKRGDMELIGVLLKSPSKSAVYSDMRNLLDFGFEHFELKQLLSANQAYPFESAEPAEFITREPIWTVVPKGETPSVSVNVQGEVIVQSSMGLVTAGIMEPVKPELPVVALSAPAAEPEQVPEMSSAASVQLEKQEPSGSTNLTIFLTWLGLIVYLAILAYIRFNRKKRERSRGL</sequence>
<evidence type="ECO:0000256" key="8">
    <source>
        <dbReference type="PIRSR" id="PIRSR618044-2"/>
    </source>
</evidence>
<dbReference type="InterPro" id="IPR018044">
    <property type="entry name" value="Peptidase_S11"/>
</dbReference>
<keyword evidence="2" id="KW-0732">Signal</keyword>
<evidence type="ECO:0000259" key="11">
    <source>
        <dbReference type="Pfam" id="PF00768"/>
    </source>
</evidence>
<dbReference type="SUPFAM" id="SSF56601">
    <property type="entry name" value="beta-lactamase/transpeptidase-like"/>
    <property type="match status" value="1"/>
</dbReference>
<dbReference type="InterPro" id="IPR012338">
    <property type="entry name" value="Beta-lactam/transpept-like"/>
</dbReference>
<evidence type="ECO:0000256" key="7">
    <source>
        <dbReference type="PIRSR" id="PIRSR618044-1"/>
    </source>
</evidence>
<evidence type="ECO:0000256" key="9">
    <source>
        <dbReference type="RuleBase" id="RU004016"/>
    </source>
</evidence>
<feature type="domain" description="Peptidase S11 D-alanyl-D-alanine carboxypeptidase A N-terminal" evidence="11">
    <location>
        <begin position="44"/>
        <end position="269"/>
    </location>
</feature>